<dbReference type="PANTHER" id="PTHR43213">
    <property type="entry name" value="BIFUNCTIONAL DTTP/UTP PYROPHOSPHATASE/METHYLTRANSFERASE PROTEIN-RELATED"/>
    <property type="match status" value="1"/>
</dbReference>
<dbReference type="EMBL" id="CP029347">
    <property type="protein sequence ID" value="AWL12030.1"/>
    <property type="molecule type" value="Genomic_DNA"/>
</dbReference>
<organism evidence="10 11">
    <name type="scientific">Saliniradius amylolyticus</name>
    <dbReference type="NCBI Taxonomy" id="2183582"/>
    <lineage>
        <taxon>Bacteria</taxon>
        <taxon>Pseudomonadati</taxon>
        <taxon>Pseudomonadota</taxon>
        <taxon>Gammaproteobacteria</taxon>
        <taxon>Alteromonadales</taxon>
        <taxon>Alteromonadaceae</taxon>
        <taxon>Saliniradius</taxon>
    </lineage>
</organism>
<dbReference type="Gene3D" id="3.90.950.10">
    <property type="match status" value="1"/>
</dbReference>
<comment type="catalytic activity">
    <reaction evidence="5 9">
        <text>N(7)-methyl-GTP + H2O = N(7)-methyl-GMP + diphosphate + H(+)</text>
        <dbReference type="Rhea" id="RHEA:58744"/>
        <dbReference type="ChEBI" id="CHEBI:15377"/>
        <dbReference type="ChEBI" id="CHEBI:15378"/>
        <dbReference type="ChEBI" id="CHEBI:33019"/>
        <dbReference type="ChEBI" id="CHEBI:58285"/>
        <dbReference type="ChEBI" id="CHEBI:87133"/>
    </reaction>
</comment>
<dbReference type="NCBIfam" id="TIGR00172">
    <property type="entry name" value="maf"/>
    <property type="match status" value="1"/>
</dbReference>
<dbReference type="InterPro" id="IPR029001">
    <property type="entry name" value="ITPase-like_fam"/>
</dbReference>
<comment type="cofactor">
    <cofactor evidence="9">
        <name>a divalent metal cation</name>
        <dbReference type="ChEBI" id="CHEBI:60240"/>
    </cofactor>
</comment>
<evidence type="ECO:0000256" key="6">
    <source>
        <dbReference type="ARBA" id="ARBA00053369"/>
    </source>
</evidence>
<dbReference type="GO" id="GO:0009117">
    <property type="term" value="P:nucleotide metabolic process"/>
    <property type="evidence" value="ECO:0007669"/>
    <property type="project" value="UniProtKB-KW"/>
</dbReference>
<dbReference type="OrthoDB" id="9813694at2"/>
<evidence type="ECO:0000256" key="5">
    <source>
        <dbReference type="ARBA" id="ARBA00050213"/>
    </source>
</evidence>
<evidence type="ECO:0000256" key="8">
    <source>
        <dbReference type="ARBA" id="ARBA00068163"/>
    </source>
</evidence>
<accession>A0A2S2E453</accession>
<dbReference type="Proteomes" id="UP000245728">
    <property type="component" value="Chromosome"/>
</dbReference>
<evidence type="ECO:0000256" key="3">
    <source>
        <dbReference type="ARBA" id="ARBA00022801"/>
    </source>
</evidence>
<evidence type="ECO:0000256" key="9">
    <source>
        <dbReference type="HAMAP-Rule" id="MF_00528"/>
    </source>
</evidence>
<reference evidence="10 11" key="1">
    <citation type="submission" date="2018-05" db="EMBL/GenBank/DDBJ databases">
        <title>Salinimonas sp. HMF8227 Genome sequencing and assembly.</title>
        <authorList>
            <person name="Kang H."/>
            <person name="Kang J."/>
            <person name="Cha I."/>
            <person name="Kim H."/>
            <person name="Joh K."/>
        </authorList>
    </citation>
    <scope>NUCLEOTIDE SEQUENCE [LARGE SCALE GENOMIC DNA]</scope>
    <source>
        <strain evidence="10 11">HMF8227</strain>
    </source>
</reference>
<evidence type="ECO:0000313" key="11">
    <source>
        <dbReference type="Proteomes" id="UP000245728"/>
    </source>
</evidence>
<dbReference type="Pfam" id="PF02545">
    <property type="entry name" value="Maf"/>
    <property type="match status" value="1"/>
</dbReference>
<dbReference type="AlphaFoldDB" id="A0A2S2E453"/>
<gene>
    <name evidence="10" type="ORF">HMF8227_01556</name>
</gene>
<name>A0A2S2E453_9ALTE</name>
<dbReference type="SUPFAM" id="SSF52972">
    <property type="entry name" value="ITPase-like"/>
    <property type="match status" value="1"/>
</dbReference>
<evidence type="ECO:0000313" key="10">
    <source>
        <dbReference type="EMBL" id="AWL12030.1"/>
    </source>
</evidence>
<dbReference type="GO" id="GO:0047429">
    <property type="term" value="F:nucleoside triphosphate diphosphatase activity"/>
    <property type="evidence" value="ECO:0007669"/>
    <property type="project" value="InterPro"/>
</dbReference>
<sequence length="193" mass="20864">MELILASSSPFRQSLLNKLGITFRCQSPDIDESPVAGESPQALVERLARQKAETIAANAPHSLVIGSDQVAVIDDQIMGKPGERDKALAQLRLANGKRVHFYTGLCLLNSNSGNCQTAVEPVEVVFRRLTEQQLTAYIDKETPFQCAGSFKCEGLGISLFSAIHSDDPNTLVGLPLIRLTQMLANEGVDVLTA</sequence>
<comment type="caution">
    <text evidence="9">Lacks conserved residue(s) required for the propagation of feature annotation.</text>
</comment>
<feature type="site" description="Important for substrate specificity" evidence="9">
    <location>
        <position position="69"/>
    </location>
</feature>
<comment type="subcellular location">
    <subcellularLocation>
        <location evidence="1 9">Cytoplasm</location>
    </subcellularLocation>
</comment>
<dbReference type="PANTHER" id="PTHR43213:SF10">
    <property type="entry name" value="7-METHYL-GTP PYROPHOSPHATASE"/>
    <property type="match status" value="1"/>
</dbReference>
<evidence type="ECO:0000256" key="7">
    <source>
        <dbReference type="ARBA" id="ARBA00060749"/>
    </source>
</evidence>
<protein>
    <recommendedName>
        <fullName evidence="8 9">7-methyl-GTP pyrophosphatase</fullName>
        <shortName evidence="9">m(7)GTP pyrophosphatase</shortName>
        <ecNumber evidence="9">3.6.1.-</ecNumber>
    </recommendedName>
</protein>
<feature type="site" description="Important for substrate specificity" evidence="9">
    <location>
        <position position="153"/>
    </location>
</feature>
<keyword evidence="11" id="KW-1185">Reference proteome</keyword>
<dbReference type="InterPro" id="IPR003697">
    <property type="entry name" value="Maf-like"/>
</dbReference>
<dbReference type="CDD" id="cd00555">
    <property type="entry name" value="Maf"/>
    <property type="match status" value="1"/>
</dbReference>
<evidence type="ECO:0000256" key="1">
    <source>
        <dbReference type="ARBA" id="ARBA00004496"/>
    </source>
</evidence>
<dbReference type="EC" id="3.6.1.-" evidence="9"/>
<evidence type="ECO:0000256" key="2">
    <source>
        <dbReference type="ARBA" id="ARBA00022490"/>
    </source>
</evidence>
<dbReference type="GO" id="GO:0005737">
    <property type="term" value="C:cytoplasm"/>
    <property type="evidence" value="ECO:0007669"/>
    <property type="project" value="UniProtKB-SubCell"/>
</dbReference>
<dbReference type="PIRSF" id="PIRSF006305">
    <property type="entry name" value="Maf"/>
    <property type="match status" value="1"/>
</dbReference>
<proteinExistence type="inferred from homology"/>
<feature type="site" description="Important for substrate specificity" evidence="9">
    <location>
        <position position="11"/>
    </location>
</feature>
<comment type="similarity">
    <text evidence="7 9">Belongs to the Maf family. YceF subfamily.</text>
</comment>
<keyword evidence="4 9" id="KW-0546">Nucleotide metabolism</keyword>
<keyword evidence="3 9" id="KW-0378">Hydrolase</keyword>
<dbReference type="RefSeq" id="WP_109339636.1">
    <property type="nucleotide sequence ID" value="NZ_CP029347.1"/>
</dbReference>
<keyword evidence="2 9" id="KW-0963">Cytoplasm</keyword>
<dbReference type="HAMAP" id="MF_00528">
    <property type="entry name" value="Maf"/>
    <property type="match status" value="1"/>
</dbReference>
<dbReference type="FunFam" id="3.90.950.10:FF:000005">
    <property type="entry name" value="7-methyl-GTP pyrophosphatase"/>
    <property type="match status" value="1"/>
</dbReference>
<dbReference type="KEGG" id="salh:HMF8227_01556"/>
<feature type="active site" description="Proton acceptor" evidence="9">
    <location>
        <position position="68"/>
    </location>
</feature>
<comment type="function">
    <text evidence="6 9">Nucleoside triphosphate pyrophosphatase that hydrolyzes 7-methyl-GTP (m(7)GTP). May have a dual role in cell division arrest and in preventing the incorporation of modified nucleotides into cellular nucleic acids.</text>
</comment>
<evidence type="ECO:0000256" key="4">
    <source>
        <dbReference type="ARBA" id="ARBA00023080"/>
    </source>
</evidence>